<organism evidence="1 2">
    <name type="scientific">Glonium stellatum</name>
    <dbReference type="NCBI Taxonomy" id="574774"/>
    <lineage>
        <taxon>Eukaryota</taxon>
        <taxon>Fungi</taxon>
        <taxon>Dikarya</taxon>
        <taxon>Ascomycota</taxon>
        <taxon>Pezizomycotina</taxon>
        <taxon>Dothideomycetes</taxon>
        <taxon>Pleosporomycetidae</taxon>
        <taxon>Gloniales</taxon>
        <taxon>Gloniaceae</taxon>
        <taxon>Glonium</taxon>
    </lineage>
</organism>
<accession>A0A8E2JUI8</accession>
<dbReference type="Proteomes" id="UP000250140">
    <property type="component" value="Unassembled WGS sequence"/>
</dbReference>
<gene>
    <name evidence="1" type="ORF">AOQ84DRAFT_375592</name>
</gene>
<proteinExistence type="predicted"/>
<sequence>MALTIALLLSEIKRIPKCLLYLKKLDYIPCLKGIFSVFKKNFYKRKVRYKYS</sequence>
<reference evidence="1 2" key="1">
    <citation type="journal article" date="2016" name="Nat. Commun.">
        <title>Ectomycorrhizal ecology is imprinted in the genome of the dominant symbiotic fungus Cenococcum geophilum.</title>
        <authorList>
            <consortium name="DOE Joint Genome Institute"/>
            <person name="Peter M."/>
            <person name="Kohler A."/>
            <person name="Ohm R.A."/>
            <person name="Kuo A."/>
            <person name="Krutzmann J."/>
            <person name="Morin E."/>
            <person name="Arend M."/>
            <person name="Barry K.W."/>
            <person name="Binder M."/>
            <person name="Choi C."/>
            <person name="Clum A."/>
            <person name="Copeland A."/>
            <person name="Grisel N."/>
            <person name="Haridas S."/>
            <person name="Kipfer T."/>
            <person name="LaButti K."/>
            <person name="Lindquist E."/>
            <person name="Lipzen A."/>
            <person name="Maire R."/>
            <person name="Meier B."/>
            <person name="Mihaltcheva S."/>
            <person name="Molinier V."/>
            <person name="Murat C."/>
            <person name="Poggeler S."/>
            <person name="Quandt C.A."/>
            <person name="Sperisen C."/>
            <person name="Tritt A."/>
            <person name="Tisserant E."/>
            <person name="Crous P.W."/>
            <person name="Henrissat B."/>
            <person name="Nehls U."/>
            <person name="Egli S."/>
            <person name="Spatafora J.W."/>
            <person name="Grigoriev I.V."/>
            <person name="Martin F.M."/>
        </authorList>
    </citation>
    <scope>NUCLEOTIDE SEQUENCE [LARGE SCALE GENOMIC DNA]</scope>
    <source>
        <strain evidence="1 2">CBS 207.34</strain>
    </source>
</reference>
<dbReference type="EMBL" id="KV749376">
    <property type="protein sequence ID" value="OCL09709.1"/>
    <property type="molecule type" value="Genomic_DNA"/>
</dbReference>
<evidence type="ECO:0000313" key="1">
    <source>
        <dbReference type="EMBL" id="OCL09709.1"/>
    </source>
</evidence>
<keyword evidence="2" id="KW-1185">Reference proteome</keyword>
<protein>
    <submittedName>
        <fullName evidence="1">Uncharacterized protein</fullName>
    </submittedName>
</protein>
<name>A0A8E2JUI8_9PEZI</name>
<evidence type="ECO:0000313" key="2">
    <source>
        <dbReference type="Proteomes" id="UP000250140"/>
    </source>
</evidence>
<dbReference type="AlphaFoldDB" id="A0A8E2JUI8"/>